<protein>
    <recommendedName>
        <fullName evidence="4">DUF2339 domain-containing protein</fullName>
    </recommendedName>
</protein>
<keyword evidence="1" id="KW-1133">Transmembrane helix</keyword>
<dbReference type="PANTHER" id="PTHR38434:SF1">
    <property type="entry name" value="BLL2549 PROTEIN"/>
    <property type="match status" value="1"/>
</dbReference>
<sequence>MELAGLAVFGGFLTPYLASSGVANDFGFFGYIAILNVGILAIALFKKWHELTLLAFTGTVINFASWYGVYYESEKLSIALVALTMYYMTFLLAGFAANAVTRKVSARADLFVLSVNAAWFFGWCYYLLRPQYSDWLGFIAAGLGAVYIFFAYAASVLNPEDKNHTLLLGAIAVVFLTIAIPLQLEQNVITIAWAVEAAVLLTLGFFMKNSGMRIFALGVFLLSAIRAVAYDSSVSYEAFLPIFNKRFFTYAMVIFSATIMGYLAHIKRGELEARERGAGPFLWSAANILFLIAVTLEIFTFYDVRLQSAREEIERERRKNIPVQSETYSGYGDYYSPQNQYGGFGTVYNDPYANYDAKYRSLTNQRNAAISVFWALYAIILMTLGMVIRNSYVRWGALALFGLTIFKVFIIDLASLRTPYRIISFTVLGFILLAASYLYFRYQKSVEGQGENTAQ</sequence>
<organism evidence="2 3">
    <name type="scientific">Candidatus Sungbacteria bacterium RIFCSPHIGHO2_01_FULL_50_25</name>
    <dbReference type="NCBI Taxonomy" id="1802265"/>
    <lineage>
        <taxon>Bacteria</taxon>
        <taxon>Candidatus Sungiibacteriota</taxon>
    </lineage>
</organism>
<dbReference type="Pfam" id="PF10101">
    <property type="entry name" value="DUF2339"/>
    <property type="match status" value="1"/>
</dbReference>
<feature type="transmembrane region" description="Helical" evidence="1">
    <location>
        <begin position="110"/>
        <end position="129"/>
    </location>
</feature>
<feature type="transmembrane region" description="Helical" evidence="1">
    <location>
        <begin position="368"/>
        <end position="388"/>
    </location>
</feature>
<dbReference type="AlphaFoldDB" id="A0A1G2KCY9"/>
<dbReference type="PANTHER" id="PTHR38434">
    <property type="entry name" value="BLL2549 PROTEIN"/>
    <property type="match status" value="1"/>
</dbReference>
<feature type="transmembrane region" description="Helical" evidence="1">
    <location>
        <begin position="29"/>
        <end position="45"/>
    </location>
</feature>
<evidence type="ECO:0000256" key="1">
    <source>
        <dbReference type="SAM" id="Phobius"/>
    </source>
</evidence>
<feature type="transmembrane region" description="Helical" evidence="1">
    <location>
        <begin position="76"/>
        <end position="98"/>
    </location>
</feature>
<feature type="transmembrane region" description="Helical" evidence="1">
    <location>
        <begin position="278"/>
        <end position="302"/>
    </location>
</feature>
<feature type="transmembrane region" description="Helical" evidence="1">
    <location>
        <begin position="135"/>
        <end position="154"/>
    </location>
</feature>
<gene>
    <name evidence="2" type="ORF">A2847_00605</name>
</gene>
<evidence type="ECO:0000313" key="3">
    <source>
        <dbReference type="Proteomes" id="UP000178574"/>
    </source>
</evidence>
<dbReference type="InterPro" id="IPR019286">
    <property type="entry name" value="DUF2339_TM"/>
</dbReference>
<comment type="caution">
    <text evidence="2">The sequence shown here is derived from an EMBL/GenBank/DDBJ whole genome shotgun (WGS) entry which is preliminary data.</text>
</comment>
<dbReference type="Proteomes" id="UP000178574">
    <property type="component" value="Unassembled WGS sequence"/>
</dbReference>
<name>A0A1G2KCY9_9BACT</name>
<feature type="transmembrane region" description="Helical" evidence="1">
    <location>
        <begin position="422"/>
        <end position="440"/>
    </location>
</feature>
<feature type="transmembrane region" description="Helical" evidence="1">
    <location>
        <begin position="52"/>
        <end position="70"/>
    </location>
</feature>
<reference evidence="2 3" key="1">
    <citation type="journal article" date="2016" name="Nat. Commun.">
        <title>Thousands of microbial genomes shed light on interconnected biogeochemical processes in an aquifer system.</title>
        <authorList>
            <person name="Anantharaman K."/>
            <person name="Brown C.T."/>
            <person name="Hug L.A."/>
            <person name="Sharon I."/>
            <person name="Castelle C.J."/>
            <person name="Probst A.J."/>
            <person name="Thomas B.C."/>
            <person name="Singh A."/>
            <person name="Wilkins M.J."/>
            <person name="Karaoz U."/>
            <person name="Brodie E.L."/>
            <person name="Williams K.H."/>
            <person name="Hubbard S.S."/>
            <person name="Banfield J.F."/>
        </authorList>
    </citation>
    <scope>NUCLEOTIDE SEQUENCE [LARGE SCALE GENOMIC DNA]</scope>
</reference>
<dbReference type="EMBL" id="MHQD01000016">
    <property type="protein sequence ID" value="OGZ96258.1"/>
    <property type="molecule type" value="Genomic_DNA"/>
</dbReference>
<keyword evidence="1" id="KW-0472">Membrane</keyword>
<proteinExistence type="predicted"/>
<keyword evidence="1" id="KW-0812">Transmembrane</keyword>
<feature type="transmembrane region" description="Helical" evidence="1">
    <location>
        <begin position="190"/>
        <end position="207"/>
    </location>
</feature>
<evidence type="ECO:0008006" key="4">
    <source>
        <dbReference type="Google" id="ProtNLM"/>
    </source>
</evidence>
<evidence type="ECO:0000313" key="2">
    <source>
        <dbReference type="EMBL" id="OGZ96258.1"/>
    </source>
</evidence>
<accession>A0A1G2KCY9</accession>
<feature type="transmembrane region" description="Helical" evidence="1">
    <location>
        <begin position="395"/>
        <end position="416"/>
    </location>
</feature>
<feature type="transmembrane region" description="Helical" evidence="1">
    <location>
        <begin position="247"/>
        <end position="266"/>
    </location>
</feature>
<feature type="transmembrane region" description="Helical" evidence="1">
    <location>
        <begin position="166"/>
        <end position="184"/>
    </location>
</feature>
<feature type="transmembrane region" description="Helical" evidence="1">
    <location>
        <begin position="214"/>
        <end position="235"/>
    </location>
</feature>